<dbReference type="Proteomes" id="UP000277580">
    <property type="component" value="Unassembled WGS sequence"/>
</dbReference>
<dbReference type="EMBL" id="ML119115">
    <property type="protein sequence ID" value="RPB15093.1"/>
    <property type="molecule type" value="Genomic_DNA"/>
</dbReference>
<keyword evidence="3" id="KW-1185">Reference proteome</keyword>
<accession>A0A3N4KX07</accession>
<evidence type="ECO:0000313" key="3">
    <source>
        <dbReference type="Proteomes" id="UP000277580"/>
    </source>
</evidence>
<feature type="compositionally biased region" description="Basic residues" evidence="1">
    <location>
        <begin position="76"/>
        <end position="85"/>
    </location>
</feature>
<dbReference type="AlphaFoldDB" id="A0A3N4KX07"/>
<feature type="compositionally biased region" description="Low complexity" evidence="1">
    <location>
        <begin position="50"/>
        <end position="64"/>
    </location>
</feature>
<dbReference type="InParanoid" id="A0A3N4KX07"/>
<dbReference type="OrthoDB" id="10651895at2759"/>
<reference evidence="2 3" key="1">
    <citation type="journal article" date="2018" name="Nat. Ecol. Evol.">
        <title>Pezizomycetes genomes reveal the molecular basis of ectomycorrhizal truffle lifestyle.</title>
        <authorList>
            <person name="Murat C."/>
            <person name="Payen T."/>
            <person name="Noel B."/>
            <person name="Kuo A."/>
            <person name="Morin E."/>
            <person name="Chen J."/>
            <person name="Kohler A."/>
            <person name="Krizsan K."/>
            <person name="Balestrini R."/>
            <person name="Da Silva C."/>
            <person name="Montanini B."/>
            <person name="Hainaut M."/>
            <person name="Levati E."/>
            <person name="Barry K.W."/>
            <person name="Belfiori B."/>
            <person name="Cichocki N."/>
            <person name="Clum A."/>
            <person name="Dockter R.B."/>
            <person name="Fauchery L."/>
            <person name="Guy J."/>
            <person name="Iotti M."/>
            <person name="Le Tacon F."/>
            <person name="Lindquist E.A."/>
            <person name="Lipzen A."/>
            <person name="Malagnac F."/>
            <person name="Mello A."/>
            <person name="Molinier V."/>
            <person name="Miyauchi S."/>
            <person name="Poulain J."/>
            <person name="Riccioni C."/>
            <person name="Rubini A."/>
            <person name="Sitrit Y."/>
            <person name="Splivallo R."/>
            <person name="Traeger S."/>
            <person name="Wang M."/>
            <person name="Zifcakova L."/>
            <person name="Wipf D."/>
            <person name="Zambonelli A."/>
            <person name="Paolocci F."/>
            <person name="Nowrousian M."/>
            <person name="Ottonello S."/>
            <person name="Baldrian P."/>
            <person name="Spatafora J.W."/>
            <person name="Henrissat B."/>
            <person name="Nagy L.G."/>
            <person name="Aury J.M."/>
            <person name="Wincker P."/>
            <person name="Grigoriev I.V."/>
            <person name="Bonfante P."/>
            <person name="Martin F.M."/>
        </authorList>
    </citation>
    <scope>NUCLEOTIDE SEQUENCE [LARGE SCALE GENOMIC DNA]</scope>
    <source>
        <strain evidence="2 3">CCBAS932</strain>
    </source>
</reference>
<sequence length="263" mass="27083">MSAQDTNQAAFLEGYKAGYQSGFPAGFQMSMKAAIMINASAPAPNPLLSTVPPTAAPTQPTAAPKGPRSEKGLSKNARRKQRWRQQRNQGRIKADMPAPLAPKRQTEESKPAISAPRASKRRIEESDGDWSVAATKRRCFGGPAATTVISTARSVPAAGGFTGASVILAARSVPAAPVIPSLVMRITNNGLVTREIAPVASTARLVPAAGGFTAAPVVLAARSVPAARGVTAATVVPGPAMGTTNNEPATRETVNGSTLLKSP</sequence>
<protein>
    <submittedName>
        <fullName evidence="2">Uncharacterized protein</fullName>
    </submittedName>
</protein>
<feature type="region of interest" description="Disordered" evidence="1">
    <location>
        <begin position="42"/>
        <end position="130"/>
    </location>
</feature>
<name>A0A3N4KX07_9PEZI</name>
<feature type="region of interest" description="Disordered" evidence="1">
    <location>
        <begin position="238"/>
        <end position="263"/>
    </location>
</feature>
<proteinExistence type="predicted"/>
<gene>
    <name evidence="2" type="ORF">P167DRAFT_571961</name>
</gene>
<evidence type="ECO:0000313" key="2">
    <source>
        <dbReference type="EMBL" id="RPB15093.1"/>
    </source>
</evidence>
<evidence type="ECO:0000256" key="1">
    <source>
        <dbReference type="SAM" id="MobiDB-lite"/>
    </source>
</evidence>
<feature type="compositionally biased region" description="Polar residues" evidence="1">
    <location>
        <begin position="242"/>
        <end position="263"/>
    </location>
</feature>
<organism evidence="2 3">
    <name type="scientific">Morchella conica CCBAS932</name>
    <dbReference type="NCBI Taxonomy" id="1392247"/>
    <lineage>
        <taxon>Eukaryota</taxon>
        <taxon>Fungi</taxon>
        <taxon>Dikarya</taxon>
        <taxon>Ascomycota</taxon>
        <taxon>Pezizomycotina</taxon>
        <taxon>Pezizomycetes</taxon>
        <taxon>Pezizales</taxon>
        <taxon>Morchellaceae</taxon>
        <taxon>Morchella</taxon>
    </lineage>
</organism>